<sequence length="205" mass="24074">MNLRQHHEEQLKKDYDLLKKLEDKRRFENDPREQGKLEADIEEIKQKIHEREIEIDSIHIDVKPKNQLILEGCELLKNKRFDRAEDKFDEAKRHDNQSPEPWYWKAQLAIVKDNKPVALKYIQNALQLNSSHLPSIVLQIKLLLLMGGNYRVKAKEIASQMDDISSEINSWLDCLDKENLFSSIVITSYELDRKCPITIAEGKIV</sequence>
<protein>
    <recommendedName>
        <fullName evidence="4">Tetratricopeptide repeat protein</fullName>
    </recommendedName>
</protein>
<dbReference type="Gene3D" id="1.25.40.10">
    <property type="entry name" value="Tetratricopeptide repeat domain"/>
    <property type="match status" value="1"/>
</dbReference>
<gene>
    <name evidence="2" type="ORF">H6G81_17795</name>
</gene>
<keyword evidence="3" id="KW-1185">Reference proteome</keyword>
<dbReference type="Proteomes" id="UP000660380">
    <property type="component" value="Unassembled WGS sequence"/>
</dbReference>
<evidence type="ECO:0008006" key="4">
    <source>
        <dbReference type="Google" id="ProtNLM"/>
    </source>
</evidence>
<name>A0ABR8GSM1_9CYAN</name>
<evidence type="ECO:0000313" key="3">
    <source>
        <dbReference type="Proteomes" id="UP000660380"/>
    </source>
</evidence>
<dbReference type="SUPFAM" id="SSF48452">
    <property type="entry name" value="TPR-like"/>
    <property type="match status" value="1"/>
</dbReference>
<organism evidence="2 3">
    <name type="scientific">Scytonema hofmannii FACHB-248</name>
    <dbReference type="NCBI Taxonomy" id="1842502"/>
    <lineage>
        <taxon>Bacteria</taxon>
        <taxon>Bacillati</taxon>
        <taxon>Cyanobacteriota</taxon>
        <taxon>Cyanophyceae</taxon>
        <taxon>Nostocales</taxon>
        <taxon>Scytonemataceae</taxon>
        <taxon>Scytonema</taxon>
    </lineage>
</organism>
<evidence type="ECO:0000256" key="1">
    <source>
        <dbReference type="SAM" id="Coils"/>
    </source>
</evidence>
<dbReference type="InterPro" id="IPR011990">
    <property type="entry name" value="TPR-like_helical_dom_sf"/>
</dbReference>
<dbReference type="RefSeq" id="WP_029630694.1">
    <property type="nucleotide sequence ID" value="NZ_JACJTA010000038.1"/>
</dbReference>
<accession>A0ABR8GSM1</accession>
<feature type="coiled-coil region" evidence="1">
    <location>
        <begin position="4"/>
        <end position="54"/>
    </location>
</feature>
<keyword evidence="1" id="KW-0175">Coiled coil</keyword>
<comment type="caution">
    <text evidence="2">The sequence shown here is derived from an EMBL/GenBank/DDBJ whole genome shotgun (WGS) entry which is preliminary data.</text>
</comment>
<reference evidence="2 3" key="1">
    <citation type="journal article" date="2020" name="ISME J.">
        <title>Comparative genomics reveals insights into cyanobacterial evolution and habitat adaptation.</title>
        <authorList>
            <person name="Chen M.Y."/>
            <person name="Teng W.K."/>
            <person name="Zhao L."/>
            <person name="Hu C.X."/>
            <person name="Zhou Y.K."/>
            <person name="Han B.P."/>
            <person name="Song L.R."/>
            <person name="Shu W.S."/>
        </authorList>
    </citation>
    <scope>NUCLEOTIDE SEQUENCE [LARGE SCALE GENOMIC DNA]</scope>
    <source>
        <strain evidence="2 3">FACHB-248</strain>
    </source>
</reference>
<evidence type="ECO:0000313" key="2">
    <source>
        <dbReference type="EMBL" id="MBD2606333.1"/>
    </source>
</evidence>
<dbReference type="EMBL" id="JACJTA010000038">
    <property type="protein sequence ID" value="MBD2606333.1"/>
    <property type="molecule type" value="Genomic_DNA"/>
</dbReference>
<proteinExistence type="predicted"/>